<dbReference type="EMBL" id="BMHI01000003">
    <property type="protein sequence ID" value="GGB28375.1"/>
    <property type="molecule type" value="Genomic_DNA"/>
</dbReference>
<sequence>MATDPKDALKNYLQGARDVLVWKLDGLSEREMRLPRTPTGTNLLGLVKHALNTEVIYFGPTFGRAWPTPDELVAPDDPDPRAGWYATEHETAAGIIDLYRRVQVFADDTIDALPLDAIGHVAHWGDAEVTLHEILVHKTSDLQRHAGHADILREQLDGSVGLLPGHSNVPDTTDWPAHCERLTRIADRFD</sequence>
<dbReference type="Pfam" id="PF04978">
    <property type="entry name" value="MST"/>
    <property type="match status" value="1"/>
</dbReference>
<keyword evidence="2" id="KW-1185">Reference proteome</keyword>
<dbReference type="Proteomes" id="UP000636793">
    <property type="component" value="Unassembled WGS sequence"/>
</dbReference>
<dbReference type="Gene3D" id="1.20.120.450">
    <property type="entry name" value="dinb family like domain"/>
    <property type="match status" value="1"/>
</dbReference>
<comment type="caution">
    <text evidence="1">The sequence shown here is derived from an EMBL/GenBank/DDBJ whole genome shotgun (WGS) entry which is preliminary data.</text>
</comment>
<organism evidence="1 2">
    <name type="scientific">Flexivirga endophytica</name>
    <dbReference type="NCBI Taxonomy" id="1849103"/>
    <lineage>
        <taxon>Bacteria</taxon>
        <taxon>Bacillati</taxon>
        <taxon>Actinomycetota</taxon>
        <taxon>Actinomycetes</taxon>
        <taxon>Micrococcales</taxon>
        <taxon>Dermacoccaceae</taxon>
        <taxon>Flexivirga</taxon>
    </lineage>
</organism>
<dbReference type="InterPro" id="IPR034660">
    <property type="entry name" value="DinB/YfiT-like"/>
</dbReference>
<reference evidence="1" key="1">
    <citation type="journal article" date="2014" name="Int. J. Syst. Evol. Microbiol.">
        <title>Complete genome sequence of Corynebacterium casei LMG S-19264T (=DSM 44701T), isolated from a smear-ripened cheese.</title>
        <authorList>
            <consortium name="US DOE Joint Genome Institute (JGI-PGF)"/>
            <person name="Walter F."/>
            <person name="Albersmeier A."/>
            <person name="Kalinowski J."/>
            <person name="Ruckert C."/>
        </authorList>
    </citation>
    <scope>NUCLEOTIDE SEQUENCE</scope>
    <source>
        <strain evidence="1">CGMCC 1.15085</strain>
    </source>
</reference>
<protein>
    <recommendedName>
        <fullName evidence="3">DinB family protein</fullName>
    </recommendedName>
</protein>
<evidence type="ECO:0008006" key="3">
    <source>
        <dbReference type="Google" id="ProtNLM"/>
    </source>
</evidence>
<gene>
    <name evidence="1" type="ORF">GCM10011492_18240</name>
</gene>
<accession>A0A916T2K7</accession>
<reference evidence="1" key="2">
    <citation type="submission" date="2020-09" db="EMBL/GenBank/DDBJ databases">
        <authorList>
            <person name="Sun Q."/>
            <person name="Zhou Y."/>
        </authorList>
    </citation>
    <scope>NUCLEOTIDE SEQUENCE</scope>
    <source>
        <strain evidence="1">CGMCC 1.15085</strain>
    </source>
</reference>
<dbReference type="RefSeq" id="WP_188836715.1">
    <property type="nucleotide sequence ID" value="NZ_BMHI01000003.1"/>
</dbReference>
<proteinExistence type="predicted"/>
<evidence type="ECO:0000313" key="2">
    <source>
        <dbReference type="Proteomes" id="UP000636793"/>
    </source>
</evidence>
<dbReference type="InterPro" id="IPR007061">
    <property type="entry name" value="MST-like"/>
</dbReference>
<evidence type="ECO:0000313" key="1">
    <source>
        <dbReference type="EMBL" id="GGB28375.1"/>
    </source>
</evidence>
<dbReference type="AlphaFoldDB" id="A0A916T2K7"/>
<name>A0A916T2K7_9MICO</name>
<dbReference type="SUPFAM" id="SSF109854">
    <property type="entry name" value="DinB/YfiT-like putative metalloenzymes"/>
    <property type="match status" value="1"/>
</dbReference>